<accession>A0A5N5FR62</accession>
<comment type="caution">
    <text evidence="2">The sequence shown here is derived from an EMBL/GenBank/DDBJ whole genome shotgun (WGS) entry which is preliminary data.</text>
</comment>
<reference evidence="3" key="2">
    <citation type="submission" date="2019-10" db="EMBL/GenBank/DDBJ databases">
        <title>A de novo genome assembly of a pear dwarfing rootstock.</title>
        <authorList>
            <person name="Wang F."/>
            <person name="Wang J."/>
            <person name="Li S."/>
            <person name="Zhang Y."/>
            <person name="Fang M."/>
            <person name="Ma L."/>
            <person name="Zhao Y."/>
            <person name="Jiang S."/>
        </authorList>
    </citation>
    <scope>NUCLEOTIDE SEQUENCE [LARGE SCALE GENOMIC DNA]</scope>
</reference>
<evidence type="ECO:0000256" key="1">
    <source>
        <dbReference type="SAM" id="MobiDB-lite"/>
    </source>
</evidence>
<reference evidence="2 3" key="3">
    <citation type="submission" date="2019-11" db="EMBL/GenBank/DDBJ databases">
        <title>A de novo genome assembly of a pear dwarfing rootstock.</title>
        <authorList>
            <person name="Wang F."/>
            <person name="Wang J."/>
            <person name="Li S."/>
            <person name="Zhang Y."/>
            <person name="Fang M."/>
            <person name="Ma L."/>
            <person name="Zhao Y."/>
            <person name="Jiang S."/>
        </authorList>
    </citation>
    <scope>NUCLEOTIDE SEQUENCE [LARGE SCALE GENOMIC DNA]</scope>
    <source>
        <strain evidence="2">S2</strain>
        <tissue evidence="2">Leaf</tissue>
    </source>
</reference>
<dbReference type="EMBL" id="SMOL01000559">
    <property type="protein sequence ID" value="KAB2605585.1"/>
    <property type="molecule type" value="Genomic_DNA"/>
</dbReference>
<reference evidence="2 3" key="1">
    <citation type="submission" date="2019-09" db="EMBL/GenBank/DDBJ databases">
        <authorList>
            <person name="Ou C."/>
        </authorList>
    </citation>
    <scope>NUCLEOTIDE SEQUENCE [LARGE SCALE GENOMIC DNA]</scope>
    <source>
        <strain evidence="2">S2</strain>
        <tissue evidence="2">Leaf</tissue>
    </source>
</reference>
<organism evidence="2 3">
    <name type="scientific">Pyrus ussuriensis x Pyrus communis</name>
    <dbReference type="NCBI Taxonomy" id="2448454"/>
    <lineage>
        <taxon>Eukaryota</taxon>
        <taxon>Viridiplantae</taxon>
        <taxon>Streptophyta</taxon>
        <taxon>Embryophyta</taxon>
        <taxon>Tracheophyta</taxon>
        <taxon>Spermatophyta</taxon>
        <taxon>Magnoliopsida</taxon>
        <taxon>eudicotyledons</taxon>
        <taxon>Gunneridae</taxon>
        <taxon>Pentapetalae</taxon>
        <taxon>rosids</taxon>
        <taxon>fabids</taxon>
        <taxon>Rosales</taxon>
        <taxon>Rosaceae</taxon>
        <taxon>Amygdaloideae</taxon>
        <taxon>Maleae</taxon>
        <taxon>Pyrus</taxon>
    </lineage>
</organism>
<sequence length="69" mass="7532">MRFAPHEGCISTAAEGRTSKALVYLVAMREVIGRNKQGARGSRVALRIARDDNMKSPRRPPPTPLLSTA</sequence>
<feature type="compositionally biased region" description="Pro residues" evidence="1">
    <location>
        <begin position="59"/>
        <end position="69"/>
    </location>
</feature>
<feature type="region of interest" description="Disordered" evidence="1">
    <location>
        <begin position="49"/>
        <end position="69"/>
    </location>
</feature>
<name>A0A5N5FR62_9ROSA</name>
<protein>
    <submittedName>
        <fullName evidence="2">Uncharacterized protein</fullName>
    </submittedName>
</protein>
<evidence type="ECO:0000313" key="2">
    <source>
        <dbReference type="EMBL" id="KAB2605585.1"/>
    </source>
</evidence>
<proteinExistence type="predicted"/>
<keyword evidence="3" id="KW-1185">Reference proteome</keyword>
<dbReference type="AlphaFoldDB" id="A0A5N5FR62"/>
<dbReference type="Proteomes" id="UP000327157">
    <property type="component" value="Chromosome 11"/>
</dbReference>
<evidence type="ECO:0000313" key="3">
    <source>
        <dbReference type="Proteomes" id="UP000327157"/>
    </source>
</evidence>
<gene>
    <name evidence="2" type="ORF">D8674_005302</name>
</gene>